<dbReference type="RefSeq" id="WP_006883465.1">
    <property type="nucleotide sequence ID" value="NZ_AOIU01000020.1"/>
</dbReference>
<dbReference type="Proteomes" id="UP000011626">
    <property type="component" value="Unassembled WGS sequence"/>
</dbReference>
<evidence type="ECO:0000313" key="2">
    <source>
        <dbReference type="Proteomes" id="UP000011626"/>
    </source>
</evidence>
<protein>
    <submittedName>
        <fullName evidence="1">Uncharacterized protein</fullName>
    </submittedName>
</protein>
<gene>
    <name evidence="1" type="ORF">C475_08952</name>
</gene>
<reference evidence="1 2" key="1">
    <citation type="journal article" date="2014" name="PLoS Genet.">
        <title>Phylogenetically driven sequencing of extremely halophilic archaea reveals strategies for static and dynamic osmo-response.</title>
        <authorList>
            <person name="Becker E.A."/>
            <person name="Seitzer P.M."/>
            <person name="Tritt A."/>
            <person name="Larsen D."/>
            <person name="Krusor M."/>
            <person name="Yao A.I."/>
            <person name="Wu D."/>
            <person name="Madern D."/>
            <person name="Eisen J.A."/>
            <person name="Darling A.E."/>
            <person name="Facciotti M.T."/>
        </authorList>
    </citation>
    <scope>NUCLEOTIDE SEQUENCE [LARGE SCALE GENOMIC DNA]</scope>
    <source>
        <strain evidence="1 2">2-9-1</strain>
    </source>
</reference>
<name>M0CVV4_9EURY</name>
<dbReference type="EMBL" id="AOIU01000020">
    <property type="protein sequence ID" value="ELZ26542.1"/>
    <property type="molecule type" value="Genomic_DNA"/>
</dbReference>
<dbReference type="AlphaFoldDB" id="M0CVV4"/>
<keyword evidence="2" id="KW-1185">Reference proteome</keyword>
<comment type="caution">
    <text evidence="1">The sequence shown here is derived from an EMBL/GenBank/DDBJ whole genome shotgun (WGS) entry which is preliminary data.</text>
</comment>
<organism evidence="1 2">
    <name type="scientific">Halosimplex carlsbadense 2-9-1</name>
    <dbReference type="NCBI Taxonomy" id="797114"/>
    <lineage>
        <taxon>Archaea</taxon>
        <taxon>Methanobacteriati</taxon>
        <taxon>Methanobacteriota</taxon>
        <taxon>Stenosarchaea group</taxon>
        <taxon>Halobacteria</taxon>
        <taxon>Halobacteriales</taxon>
        <taxon>Haloarculaceae</taxon>
        <taxon>Halosimplex</taxon>
    </lineage>
</organism>
<proteinExistence type="predicted"/>
<sequence>MSETAYQGFERYPINRENNRHIPAAGRRYVMMHSFEIEAVAADTDIPEDDLRRVIYAMGRRIPHQEIVENPTDAAYYGADYVIDIDREYRDLIREVVEAEADVGHLEYVDGAVDGDLACRKVVDAALDVCRKHDQAGSGATPRVMALRAATIHPA</sequence>
<accession>M0CVV4</accession>
<evidence type="ECO:0000313" key="1">
    <source>
        <dbReference type="EMBL" id="ELZ26542.1"/>
    </source>
</evidence>